<sequence>MISLFGIGCSECVNERPMENLNGFEEDINIEEIKEAFLKLSSAEVESDENISKKGNLRESTIHWKDAVLYPDQNIIRIPFSSKTSHFTFMDDSSAISYDNASIFIISRKNGLYVFEIMTKIPDLVYLRSTQEIPDFSGKLIFEDINGQFLKGFTVSKGKVDGAIVKLSGRASIKGGLIVNWYAGRDHRDLDSKTVPVQTEYFDMKHSDCPYQIDDFYTSIGEYRPANKWRYVFPEVKRSWKILPPSAY</sequence>
<proteinExistence type="predicted"/>
<protein>
    <submittedName>
        <fullName evidence="1">Uncharacterized protein</fullName>
    </submittedName>
</protein>
<dbReference type="AlphaFoldDB" id="A0A1H7AS28"/>
<evidence type="ECO:0000313" key="1">
    <source>
        <dbReference type="EMBL" id="SEJ63825.1"/>
    </source>
</evidence>
<dbReference type="EMBL" id="FNXY01000010">
    <property type="protein sequence ID" value="SEJ63825.1"/>
    <property type="molecule type" value="Genomic_DNA"/>
</dbReference>
<keyword evidence="2" id="KW-1185">Reference proteome</keyword>
<gene>
    <name evidence="1" type="ORF">SAMN04487995_5651</name>
</gene>
<name>A0A1H7AS28_9BACT</name>
<evidence type="ECO:0000313" key="2">
    <source>
        <dbReference type="Proteomes" id="UP000199532"/>
    </source>
</evidence>
<dbReference type="STRING" id="408657.SAMN04487995_5651"/>
<accession>A0A1H7AS28</accession>
<dbReference type="Proteomes" id="UP000199532">
    <property type="component" value="Unassembled WGS sequence"/>
</dbReference>
<reference evidence="1 2" key="1">
    <citation type="submission" date="2016-10" db="EMBL/GenBank/DDBJ databases">
        <authorList>
            <person name="de Groot N.N."/>
        </authorList>
    </citation>
    <scope>NUCLEOTIDE SEQUENCE [LARGE SCALE GENOMIC DNA]</scope>
    <source>
        <strain evidence="1 2">DSM 19938</strain>
    </source>
</reference>
<organism evidence="1 2">
    <name type="scientific">Dyadobacter koreensis</name>
    <dbReference type="NCBI Taxonomy" id="408657"/>
    <lineage>
        <taxon>Bacteria</taxon>
        <taxon>Pseudomonadati</taxon>
        <taxon>Bacteroidota</taxon>
        <taxon>Cytophagia</taxon>
        <taxon>Cytophagales</taxon>
        <taxon>Spirosomataceae</taxon>
        <taxon>Dyadobacter</taxon>
    </lineage>
</organism>